<feature type="domain" description="GATA-type" evidence="13">
    <location>
        <begin position="245"/>
        <end position="300"/>
    </location>
</feature>
<evidence type="ECO:0000256" key="2">
    <source>
        <dbReference type="ARBA" id="ARBA00022723"/>
    </source>
</evidence>
<dbReference type="FunFam" id="3.30.50.10:FF:000032">
    <property type="entry name" value="Transcription factor GATA-3"/>
    <property type="match status" value="1"/>
</dbReference>
<evidence type="ECO:0000259" key="13">
    <source>
        <dbReference type="PROSITE" id="PS50114"/>
    </source>
</evidence>
<dbReference type="PANTHER" id="PTHR10071">
    <property type="entry name" value="TRANSCRIPTION FACTOR GATA FAMILY MEMBER"/>
    <property type="match status" value="1"/>
</dbReference>
<dbReference type="InterPro" id="IPR000679">
    <property type="entry name" value="Znf_GATA"/>
</dbReference>
<evidence type="ECO:0000256" key="10">
    <source>
        <dbReference type="ARBA" id="ARBA00023242"/>
    </source>
</evidence>
<dbReference type="Pfam" id="PF00320">
    <property type="entry name" value="GATA"/>
    <property type="match status" value="2"/>
</dbReference>
<keyword evidence="7" id="KW-0238">DNA-binding</keyword>
<keyword evidence="2" id="KW-0479">Metal-binding</keyword>
<keyword evidence="10" id="KW-0539">Nucleus</keyword>
<gene>
    <name evidence="14" type="ORF">QR680_003006</name>
</gene>
<dbReference type="GO" id="GO:0009888">
    <property type="term" value="P:tissue development"/>
    <property type="evidence" value="ECO:0007669"/>
    <property type="project" value="UniProtKB-ARBA"/>
</dbReference>
<comment type="subcellular location">
    <subcellularLocation>
        <location evidence="1">Nucleus</location>
    </subcellularLocation>
</comment>
<feature type="domain" description="GATA-type" evidence="13">
    <location>
        <begin position="299"/>
        <end position="352"/>
    </location>
</feature>
<keyword evidence="3" id="KW-0677">Repeat</keyword>
<feature type="region of interest" description="Disordered" evidence="12">
    <location>
        <begin position="217"/>
        <end position="250"/>
    </location>
</feature>
<dbReference type="SUPFAM" id="SSF57716">
    <property type="entry name" value="Glucocorticoid receptor-like (DNA-binding domain)"/>
    <property type="match status" value="2"/>
</dbReference>
<evidence type="ECO:0000313" key="14">
    <source>
        <dbReference type="EMBL" id="KAK0399361.1"/>
    </source>
</evidence>
<protein>
    <recommendedName>
        <fullName evidence="13">GATA-type domain-containing protein</fullName>
    </recommendedName>
</protein>
<proteinExistence type="predicted"/>
<dbReference type="GO" id="GO:0000122">
    <property type="term" value="P:negative regulation of transcription by RNA polymerase II"/>
    <property type="evidence" value="ECO:0007669"/>
    <property type="project" value="TreeGrafter"/>
</dbReference>
<keyword evidence="8" id="KW-0010">Activator</keyword>
<dbReference type="PRINTS" id="PR00619">
    <property type="entry name" value="GATAZNFINGER"/>
</dbReference>
<evidence type="ECO:0000313" key="15">
    <source>
        <dbReference type="Proteomes" id="UP001175271"/>
    </source>
</evidence>
<sequence>MEFSIISQPTEPLLYHQIPTESVTLAPIDSNNTSSSMSDLSSVTNTNTSIGGTEVLQAGEGSSSTENVFSPIKTGVTNGFYNASQAAATAGGQFTYYHPTAAPPKMPDGYSAAAYQGLLFNPWGYTSTANTVGPTASGGALASSAYPSATDAIGFQQPTSVITDHATMFVAQNPAGQTFFPTTATAYHPAYNPSADYYNPIGSNLFPQTIVAHQPSSVQECSSSSNAASPQSTSPVQKSKPRSNNAEGRSCMNCGANQTPLWRRDGTGHYLCNACGLYHKMNGQNRPLVKPKKRQNTQKRTGIECVNCHTNNTTLWRRNGNGEPVCNACGLYYKLHHVDRPIAMKKENIQTRNRRINPKGKGKKRGSSNEIIYEAVKTFPLPTAHPYITTNPIQSQLLYPQYAM</sequence>
<comment type="caution">
    <text evidence="14">The sequence shown here is derived from an EMBL/GenBank/DDBJ whole genome shotgun (WGS) entry which is preliminary data.</text>
</comment>
<dbReference type="PANTHER" id="PTHR10071:SF281">
    <property type="entry name" value="BOX A-BINDING FACTOR-RELATED"/>
    <property type="match status" value="1"/>
</dbReference>
<keyword evidence="15" id="KW-1185">Reference proteome</keyword>
<dbReference type="AlphaFoldDB" id="A0AA39LIW4"/>
<dbReference type="InterPro" id="IPR039355">
    <property type="entry name" value="Transcription_factor_GATA"/>
</dbReference>
<evidence type="ECO:0000256" key="3">
    <source>
        <dbReference type="ARBA" id="ARBA00022737"/>
    </source>
</evidence>
<dbReference type="GO" id="GO:0000978">
    <property type="term" value="F:RNA polymerase II cis-regulatory region sequence-specific DNA binding"/>
    <property type="evidence" value="ECO:0007669"/>
    <property type="project" value="TreeGrafter"/>
</dbReference>
<dbReference type="GO" id="GO:0045165">
    <property type="term" value="P:cell fate commitment"/>
    <property type="evidence" value="ECO:0007669"/>
    <property type="project" value="TreeGrafter"/>
</dbReference>
<dbReference type="Proteomes" id="UP001175271">
    <property type="component" value="Unassembled WGS sequence"/>
</dbReference>
<dbReference type="EMBL" id="JAUCMV010000005">
    <property type="protein sequence ID" value="KAK0399361.1"/>
    <property type="molecule type" value="Genomic_DNA"/>
</dbReference>
<organism evidence="14 15">
    <name type="scientific">Steinernema hermaphroditum</name>
    <dbReference type="NCBI Taxonomy" id="289476"/>
    <lineage>
        <taxon>Eukaryota</taxon>
        <taxon>Metazoa</taxon>
        <taxon>Ecdysozoa</taxon>
        <taxon>Nematoda</taxon>
        <taxon>Chromadorea</taxon>
        <taxon>Rhabditida</taxon>
        <taxon>Tylenchina</taxon>
        <taxon>Panagrolaimomorpha</taxon>
        <taxon>Strongyloidoidea</taxon>
        <taxon>Steinernematidae</taxon>
        <taxon>Steinernema</taxon>
    </lineage>
</organism>
<evidence type="ECO:0000256" key="1">
    <source>
        <dbReference type="ARBA" id="ARBA00004123"/>
    </source>
</evidence>
<keyword evidence="4 11" id="KW-0863">Zinc-finger</keyword>
<reference evidence="14" key="1">
    <citation type="submission" date="2023-06" db="EMBL/GenBank/DDBJ databases">
        <title>Genomic analysis of the entomopathogenic nematode Steinernema hermaphroditum.</title>
        <authorList>
            <person name="Schwarz E.M."/>
            <person name="Heppert J.K."/>
            <person name="Baniya A."/>
            <person name="Schwartz H.T."/>
            <person name="Tan C.-H."/>
            <person name="Antoshechkin I."/>
            <person name="Sternberg P.W."/>
            <person name="Goodrich-Blair H."/>
            <person name="Dillman A.R."/>
        </authorList>
    </citation>
    <scope>NUCLEOTIDE SEQUENCE</scope>
    <source>
        <strain evidence="14">PS9179</strain>
        <tissue evidence="14">Whole animal</tissue>
    </source>
</reference>
<evidence type="ECO:0000256" key="5">
    <source>
        <dbReference type="ARBA" id="ARBA00022833"/>
    </source>
</evidence>
<evidence type="ECO:0000256" key="12">
    <source>
        <dbReference type="SAM" id="MobiDB-lite"/>
    </source>
</evidence>
<evidence type="ECO:0000256" key="6">
    <source>
        <dbReference type="ARBA" id="ARBA00023015"/>
    </source>
</evidence>
<keyword evidence="6" id="KW-0805">Transcription regulation</keyword>
<dbReference type="CDD" id="cd00202">
    <property type="entry name" value="ZnF_GATA"/>
    <property type="match status" value="2"/>
</dbReference>
<dbReference type="GO" id="GO:0005634">
    <property type="term" value="C:nucleus"/>
    <property type="evidence" value="ECO:0007669"/>
    <property type="project" value="UniProtKB-SubCell"/>
</dbReference>
<evidence type="ECO:0000256" key="4">
    <source>
        <dbReference type="ARBA" id="ARBA00022771"/>
    </source>
</evidence>
<dbReference type="PROSITE" id="PS50114">
    <property type="entry name" value="GATA_ZN_FINGER_2"/>
    <property type="match status" value="2"/>
</dbReference>
<dbReference type="Gene3D" id="3.30.50.10">
    <property type="entry name" value="Erythroid Transcription Factor GATA-1, subunit A"/>
    <property type="match status" value="2"/>
</dbReference>
<dbReference type="GO" id="GO:0008270">
    <property type="term" value="F:zinc ion binding"/>
    <property type="evidence" value="ECO:0007669"/>
    <property type="project" value="UniProtKB-KW"/>
</dbReference>
<dbReference type="GO" id="GO:0045944">
    <property type="term" value="P:positive regulation of transcription by RNA polymerase II"/>
    <property type="evidence" value="ECO:0007669"/>
    <property type="project" value="TreeGrafter"/>
</dbReference>
<feature type="compositionally biased region" description="Low complexity" evidence="12">
    <location>
        <begin position="217"/>
        <end position="235"/>
    </location>
</feature>
<accession>A0AA39LIW4</accession>
<evidence type="ECO:0000256" key="7">
    <source>
        <dbReference type="ARBA" id="ARBA00023125"/>
    </source>
</evidence>
<keyword evidence="9" id="KW-0804">Transcription</keyword>
<evidence type="ECO:0000256" key="9">
    <source>
        <dbReference type="ARBA" id="ARBA00023163"/>
    </source>
</evidence>
<name>A0AA39LIW4_9BILA</name>
<evidence type="ECO:0000256" key="11">
    <source>
        <dbReference type="PROSITE-ProRule" id="PRU00094"/>
    </source>
</evidence>
<keyword evidence="5" id="KW-0862">Zinc</keyword>
<dbReference type="FunFam" id="3.30.50.10:FF:000001">
    <property type="entry name" value="GATA transcription factor (GATAd)"/>
    <property type="match status" value="1"/>
</dbReference>
<dbReference type="SMART" id="SM00401">
    <property type="entry name" value="ZnF_GATA"/>
    <property type="match status" value="2"/>
</dbReference>
<dbReference type="PROSITE" id="PS00344">
    <property type="entry name" value="GATA_ZN_FINGER_1"/>
    <property type="match status" value="2"/>
</dbReference>
<dbReference type="GO" id="GO:0000981">
    <property type="term" value="F:DNA-binding transcription factor activity, RNA polymerase II-specific"/>
    <property type="evidence" value="ECO:0007669"/>
    <property type="project" value="TreeGrafter"/>
</dbReference>
<evidence type="ECO:0000256" key="8">
    <source>
        <dbReference type="ARBA" id="ARBA00023159"/>
    </source>
</evidence>
<dbReference type="InterPro" id="IPR013088">
    <property type="entry name" value="Znf_NHR/GATA"/>
</dbReference>